<keyword evidence="3" id="KW-1185">Reference proteome</keyword>
<evidence type="ECO:0000313" key="2">
    <source>
        <dbReference type="EMBL" id="KJH43398.1"/>
    </source>
</evidence>
<dbReference type="InterPro" id="IPR006874">
    <property type="entry name" value="DUF621"/>
</dbReference>
<gene>
    <name evidence="2" type="ORF">DICVIV_10575</name>
</gene>
<name>A0A0D8XFN2_DICVI</name>
<dbReference type="EMBL" id="KN716562">
    <property type="protein sequence ID" value="KJH43398.1"/>
    <property type="molecule type" value="Genomic_DNA"/>
</dbReference>
<keyword evidence="1" id="KW-0812">Transmembrane</keyword>
<dbReference type="Proteomes" id="UP000053766">
    <property type="component" value="Unassembled WGS sequence"/>
</dbReference>
<dbReference type="OrthoDB" id="5873198at2759"/>
<keyword evidence="1" id="KW-1133">Transmembrane helix</keyword>
<evidence type="ECO:0000256" key="1">
    <source>
        <dbReference type="SAM" id="Phobius"/>
    </source>
</evidence>
<dbReference type="AlphaFoldDB" id="A0A0D8XFN2"/>
<reference evidence="3" key="2">
    <citation type="journal article" date="2016" name="Sci. Rep.">
        <title>Dictyocaulus viviparus genome, variome and transcriptome elucidate lungworm biology and support future intervention.</title>
        <authorList>
            <person name="McNulty S.N."/>
            <person name="Strube C."/>
            <person name="Rosa B.A."/>
            <person name="Martin J.C."/>
            <person name="Tyagi R."/>
            <person name="Choi Y.J."/>
            <person name="Wang Q."/>
            <person name="Hallsworth Pepin K."/>
            <person name="Zhang X."/>
            <person name="Ozersky P."/>
            <person name="Wilson R.K."/>
            <person name="Sternberg P.W."/>
            <person name="Gasser R.B."/>
            <person name="Mitreva M."/>
        </authorList>
    </citation>
    <scope>NUCLEOTIDE SEQUENCE [LARGE SCALE GENOMIC DNA]</scope>
    <source>
        <strain evidence="3">HannoverDv2000</strain>
    </source>
</reference>
<protein>
    <recommendedName>
        <fullName evidence="4">7TM GPCR serpentine receptor class x (Srx) domain-containing protein</fullName>
    </recommendedName>
</protein>
<reference evidence="2 3" key="1">
    <citation type="submission" date="2013-11" db="EMBL/GenBank/DDBJ databases">
        <title>Draft genome of the bovine lungworm Dictyocaulus viviparus.</title>
        <authorList>
            <person name="Mitreva M."/>
        </authorList>
    </citation>
    <scope>NUCLEOTIDE SEQUENCE [LARGE SCALE GENOMIC DNA]</scope>
    <source>
        <strain evidence="2 3">HannoverDv2000</strain>
    </source>
</reference>
<accession>A0A0D8XFN2</accession>
<evidence type="ECO:0000313" key="3">
    <source>
        <dbReference type="Proteomes" id="UP000053766"/>
    </source>
</evidence>
<organism evidence="2 3">
    <name type="scientific">Dictyocaulus viviparus</name>
    <name type="common">Bovine lungworm</name>
    <dbReference type="NCBI Taxonomy" id="29172"/>
    <lineage>
        <taxon>Eukaryota</taxon>
        <taxon>Metazoa</taxon>
        <taxon>Ecdysozoa</taxon>
        <taxon>Nematoda</taxon>
        <taxon>Chromadorea</taxon>
        <taxon>Rhabditida</taxon>
        <taxon>Rhabditina</taxon>
        <taxon>Rhabditomorpha</taxon>
        <taxon>Strongyloidea</taxon>
        <taxon>Metastrongylidae</taxon>
        <taxon>Dictyocaulus</taxon>
    </lineage>
</organism>
<feature type="transmembrane region" description="Helical" evidence="1">
    <location>
        <begin position="29"/>
        <end position="50"/>
    </location>
</feature>
<feature type="transmembrane region" description="Helical" evidence="1">
    <location>
        <begin position="62"/>
        <end position="85"/>
    </location>
</feature>
<proteinExistence type="predicted"/>
<sequence>MLVFYIIIHIKIRKSKQNTGNAFKNEKAFLIQTIPLSVLFAIEMISFKIIPNLEIAGHYRFFVSTFGNQLILMIDVATPALLLIFNKDIRKFVKFSPQRSRW</sequence>
<keyword evidence="1" id="KW-0472">Membrane</keyword>
<dbReference type="Pfam" id="PF04789">
    <property type="entry name" value="DUF621"/>
    <property type="match status" value="1"/>
</dbReference>
<evidence type="ECO:0008006" key="4">
    <source>
        <dbReference type="Google" id="ProtNLM"/>
    </source>
</evidence>